<feature type="signal peptide" evidence="1">
    <location>
        <begin position="1"/>
        <end position="22"/>
    </location>
</feature>
<proteinExistence type="predicted"/>
<evidence type="ECO:0000313" key="2">
    <source>
        <dbReference type="EMBL" id="GAA1510124.1"/>
    </source>
</evidence>
<name>A0ABN2A560_9ACTN</name>
<gene>
    <name evidence="2" type="ORF">GCM10009827_025360</name>
</gene>
<reference evidence="2 3" key="1">
    <citation type="journal article" date="2019" name="Int. J. Syst. Evol. Microbiol.">
        <title>The Global Catalogue of Microorganisms (GCM) 10K type strain sequencing project: providing services to taxonomists for standard genome sequencing and annotation.</title>
        <authorList>
            <consortium name="The Broad Institute Genomics Platform"/>
            <consortium name="The Broad Institute Genome Sequencing Center for Infectious Disease"/>
            <person name="Wu L."/>
            <person name="Ma J."/>
        </authorList>
    </citation>
    <scope>NUCLEOTIDE SEQUENCE [LARGE SCALE GENOMIC DNA]</scope>
    <source>
        <strain evidence="2 3">JCM 15933</strain>
    </source>
</reference>
<evidence type="ECO:0008006" key="4">
    <source>
        <dbReference type="Google" id="ProtNLM"/>
    </source>
</evidence>
<accession>A0ABN2A560</accession>
<comment type="caution">
    <text evidence="2">The sequence shown here is derived from an EMBL/GenBank/DDBJ whole genome shotgun (WGS) entry which is preliminary data.</text>
</comment>
<evidence type="ECO:0000313" key="3">
    <source>
        <dbReference type="Proteomes" id="UP001501470"/>
    </source>
</evidence>
<feature type="chain" id="PRO_5046417559" description="DUF11 domain-containing protein" evidence="1">
    <location>
        <begin position="23"/>
        <end position="434"/>
    </location>
</feature>
<dbReference type="Proteomes" id="UP001501470">
    <property type="component" value="Unassembled WGS sequence"/>
</dbReference>
<protein>
    <recommendedName>
        <fullName evidence="4">DUF11 domain-containing protein</fullName>
    </recommendedName>
</protein>
<sequence length="434" mass="44003">MRLNRRALALVTASATALVAVAVTVATSAAAPGDPVDPGTAPQPQYDYADTAKSFLVDLNFAGPSATLAGATVGEQRSVSHLGDPPLLRLTLTDEDGAPAGAFNAWDPRWYFDQTDDGGERLVVRDGPGTLTVPFDADTATMVVRDVNAGTDLVTVDLRPAVHEFCVAHPGDPDCVEADLAVTAATVTGDPLAVIGLPSTVQVRTVVANLGPDGPVDAVVTQTATGSPGVTVTPASRTSAAGGLAVGAPATLDGAYDVTCTAPGAQTVTVTTTVAPAKAKVVDAVAGNNSRTATFAVDCAVPVTLNIMPGSLTNPVNVNPGVLPAAVLTTTAGQYGNPLAFNAATIQPATVRMGVRGPLIATGAGAPEDHGKVHLEDSYELDEHTRDGDKDGVIHARRDQLGIQPGTVEICVRGRFGAGAGTAFFGCDHITQVP</sequence>
<dbReference type="EMBL" id="BAAAQD010000004">
    <property type="protein sequence ID" value="GAA1510124.1"/>
    <property type="molecule type" value="Genomic_DNA"/>
</dbReference>
<evidence type="ECO:0000256" key="1">
    <source>
        <dbReference type="SAM" id="SignalP"/>
    </source>
</evidence>
<keyword evidence="3" id="KW-1185">Reference proteome</keyword>
<dbReference type="RefSeq" id="WP_344502011.1">
    <property type="nucleotide sequence ID" value="NZ_BAAAQD010000004.1"/>
</dbReference>
<dbReference type="InterPro" id="IPR006311">
    <property type="entry name" value="TAT_signal"/>
</dbReference>
<dbReference type="PROSITE" id="PS51318">
    <property type="entry name" value="TAT"/>
    <property type="match status" value="1"/>
</dbReference>
<keyword evidence="1" id="KW-0732">Signal</keyword>
<organism evidence="2 3">
    <name type="scientific">Dactylosporangium maewongense</name>
    <dbReference type="NCBI Taxonomy" id="634393"/>
    <lineage>
        <taxon>Bacteria</taxon>
        <taxon>Bacillati</taxon>
        <taxon>Actinomycetota</taxon>
        <taxon>Actinomycetes</taxon>
        <taxon>Micromonosporales</taxon>
        <taxon>Micromonosporaceae</taxon>
        <taxon>Dactylosporangium</taxon>
    </lineage>
</organism>